<dbReference type="AlphaFoldDB" id="A0A1Y1WGY4"/>
<evidence type="ECO:0000313" key="3">
    <source>
        <dbReference type="EMBL" id="ORX72645.1"/>
    </source>
</evidence>
<evidence type="ECO:0000313" key="4">
    <source>
        <dbReference type="Proteomes" id="UP000193922"/>
    </source>
</evidence>
<dbReference type="Pfam" id="PF04502">
    <property type="entry name" value="Saf4_Yju2"/>
    <property type="match status" value="1"/>
</dbReference>
<dbReference type="GO" id="GO:0071014">
    <property type="term" value="C:post-mRNA release spliceosomal complex"/>
    <property type="evidence" value="ECO:0007669"/>
    <property type="project" value="TreeGrafter"/>
</dbReference>
<dbReference type="PANTHER" id="PTHR12111">
    <property type="entry name" value="SPLICING FACTOR YJU2"/>
    <property type="match status" value="1"/>
</dbReference>
<evidence type="ECO:0000256" key="1">
    <source>
        <dbReference type="ARBA" id="ARBA00005595"/>
    </source>
</evidence>
<dbReference type="STRING" id="61395.A0A1Y1WGY4"/>
<dbReference type="EMBL" id="MCFD01000002">
    <property type="protein sequence ID" value="ORX72645.1"/>
    <property type="molecule type" value="Genomic_DNA"/>
</dbReference>
<comment type="caution">
    <text evidence="3">The sequence shown here is derived from an EMBL/GenBank/DDBJ whole genome shotgun (WGS) entry which is preliminary data.</text>
</comment>
<dbReference type="PANTHER" id="PTHR12111:SF2">
    <property type="entry name" value="SPLICING FACTOR YJU2B-RELATED"/>
    <property type="match status" value="1"/>
</dbReference>
<proteinExistence type="inferred from homology"/>
<dbReference type="Proteomes" id="UP000193922">
    <property type="component" value="Unassembled WGS sequence"/>
</dbReference>
<dbReference type="RefSeq" id="XP_040745985.1">
    <property type="nucleotide sequence ID" value="XM_040885040.1"/>
</dbReference>
<keyword evidence="4" id="KW-1185">Reference proteome</keyword>
<reference evidence="3 4" key="1">
    <citation type="submission" date="2016-07" db="EMBL/GenBank/DDBJ databases">
        <title>Pervasive Adenine N6-methylation of Active Genes in Fungi.</title>
        <authorList>
            <consortium name="DOE Joint Genome Institute"/>
            <person name="Mondo S.J."/>
            <person name="Dannebaum R.O."/>
            <person name="Kuo R.C."/>
            <person name="Labutti K."/>
            <person name="Haridas S."/>
            <person name="Kuo A."/>
            <person name="Salamov A."/>
            <person name="Ahrendt S.R."/>
            <person name="Lipzen A."/>
            <person name="Sullivan W."/>
            <person name="Andreopoulos W.B."/>
            <person name="Clum A."/>
            <person name="Lindquist E."/>
            <person name="Daum C."/>
            <person name="Ramamoorthy G.K."/>
            <person name="Gryganskyi A."/>
            <person name="Culley D."/>
            <person name="Magnuson J.K."/>
            <person name="James T.Y."/>
            <person name="O'Malley M.A."/>
            <person name="Stajich J.E."/>
            <person name="Spatafora J.W."/>
            <person name="Visel A."/>
            <person name="Grigoriev I.V."/>
        </authorList>
    </citation>
    <scope>NUCLEOTIDE SEQUENCE [LARGE SCALE GENOMIC DNA]</scope>
    <source>
        <strain evidence="3 4">ATCC 12442</strain>
    </source>
</reference>
<dbReference type="GO" id="GO:0000398">
    <property type="term" value="P:mRNA splicing, via spliceosome"/>
    <property type="evidence" value="ECO:0007669"/>
    <property type="project" value="InterPro"/>
</dbReference>
<evidence type="ECO:0000256" key="2">
    <source>
        <dbReference type="SAM" id="MobiDB-lite"/>
    </source>
</evidence>
<evidence type="ECO:0008006" key="5">
    <source>
        <dbReference type="Google" id="ProtNLM"/>
    </source>
</evidence>
<organism evidence="3 4">
    <name type="scientific">Linderina pennispora</name>
    <dbReference type="NCBI Taxonomy" id="61395"/>
    <lineage>
        <taxon>Eukaryota</taxon>
        <taxon>Fungi</taxon>
        <taxon>Fungi incertae sedis</taxon>
        <taxon>Zoopagomycota</taxon>
        <taxon>Kickxellomycotina</taxon>
        <taxon>Kickxellomycetes</taxon>
        <taxon>Kickxellales</taxon>
        <taxon>Kickxellaceae</taxon>
        <taxon>Linderina</taxon>
    </lineage>
</organism>
<dbReference type="OrthoDB" id="360327at2759"/>
<protein>
    <recommendedName>
        <fullName evidence="5">DUF572-domain-containing protein</fullName>
    </recommendedName>
</protein>
<accession>A0A1Y1WGY4</accession>
<feature type="region of interest" description="Disordered" evidence="2">
    <location>
        <begin position="258"/>
        <end position="277"/>
    </location>
</feature>
<dbReference type="InterPro" id="IPR007590">
    <property type="entry name" value="Saf4/Yju2"/>
</dbReference>
<name>A0A1Y1WGY4_9FUNG</name>
<dbReference type="GeneID" id="63801688"/>
<comment type="similarity">
    <text evidence="1">Belongs to the CWC16 family.</text>
</comment>
<sequence>MAKHSSRNGESFDWASRQHSLHNRSQKLGKGVSITTLELPYDILCDGCNKLLETGTQLKTEKRMVGNYLSTPIWSFRTRCCECRHWIEFHHNPEGIGYLVTRGARKMIVPEPVIDRGSPKKQKIETDDHVAAIKLLNDRQWKNADDANAQLRKVFRAAKKERKQTRGESEVIRSVVGIPASSNSSEKWGLNETATGLCGIDHTSTVRKRIRTVPPRKPLPIQDRVWHIRPKDADPFTSNAPLSQFTDKTLADYGIRKKKNTDQSETQWTRGMASYIH</sequence>
<dbReference type="GO" id="GO:0005684">
    <property type="term" value="C:U2-type spliceosomal complex"/>
    <property type="evidence" value="ECO:0007669"/>
    <property type="project" value="TreeGrafter"/>
</dbReference>
<gene>
    <name evidence="3" type="ORF">DL89DRAFT_243675</name>
</gene>